<proteinExistence type="predicted"/>
<organism evidence="2 3">
    <name type="scientific">Hippea maritima (strain ATCC 700847 / DSM 10411 / MH2)</name>
    <dbReference type="NCBI Taxonomy" id="760142"/>
    <lineage>
        <taxon>Bacteria</taxon>
        <taxon>Pseudomonadati</taxon>
        <taxon>Campylobacterota</taxon>
        <taxon>Desulfurellia</taxon>
        <taxon>Desulfurellales</taxon>
        <taxon>Hippeaceae</taxon>
        <taxon>Hippea</taxon>
    </lineage>
</organism>
<sequence>MRKILLMLAAVLFLSNVSVAALTTYELVGSVDNANHEAVVSAVKKALSGEFKIITSYNPGNLKDLTVLVVEDKTYFDAIAKAGRYAYFAAPLRVGIQKNNVMFVNPVYVVDAFAKGKSKLESIAEKTKSKLEIALLKVAGIKAEKKDFGYSTDPDEIGNWQMMGQSIYTIYEVGHKYGSVDKALAVLNDALSAKKNGWSKVYQIKIGDAAVVGVSNAKYEKEAFEIGGYDHLCAFPIELVVYDDGKIKALPEMYRMSLYFMDAGMAAFSAHMAMPGEIDESLKSLLK</sequence>
<evidence type="ECO:0000313" key="2">
    <source>
        <dbReference type="EMBL" id="AEA34152.1"/>
    </source>
</evidence>
<dbReference type="AlphaFoldDB" id="F2LWW8"/>
<dbReference type="EMBL" id="CP002606">
    <property type="protein sequence ID" value="AEA34152.1"/>
    <property type="molecule type" value="Genomic_DNA"/>
</dbReference>
<reference evidence="2 3" key="1">
    <citation type="journal article" date="2011" name="Stand. Genomic Sci.">
        <title>Complete genome sequence of the thermophilic sulfur-reducer Hippea maritima type strain (MH(2)).</title>
        <authorList>
            <person name="Huntemann M."/>
            <person name="Lu M."/>
            <person name="Nolan M."/>
            <person name="Lapidus A."/>
            <person name="Lucas S."/>
            <person name="Hammon N."/>
            <person name="Deshpande S."/>
            <person name="Cheng J.F."/>
            <person name="Tapia R."/>
            <person name="Han C."/>
            <person name="Goodwin L."/>
            <person name="Pitluck S."/>
            <person name="Liolios K."/>
            <person name="Pagani I."/>
            <person name="Ivanova N."/>
            <person name="Ovchinikova G."/>
            <person name="Pati A."/>
            <person name="Chen A."/>
            <person name="Palaniappan K."/>
            <person name="Land M."/>
            <person name="Hauser L."/>
            <person name="Jeffries C.D."/>
            <person name="Detter J.C."/>
            <person name="Brambilla E.M."/>
            <person name="Rohde M."/>
            <person name="Spring S."/>
            <person name="Goker M."/>
            <person name="Woyke T."/>
            <person name="Bristow J."/>
            <person name="Eisen J.A."/>
            <person name="Markowitz V."/>
            <person name="Hugenholtz P."/>
            <person name="Kyrpides N.C."/>
            <person name="Klenk H.P."/>
            <person name="Mavromatis K."/>
        </authorList>
    </citation>
    <scope>NUCLEOTIDE SEQUENCE [LARGE SCALE GENOMIC DNA]</scope>
    <source>
        <strain evidence="3">ATCC 700847 / DSM 10411 / MH2</strain>
    </source>
</reference>
<dbReference type="RefSeq" id="WP_013682189.1">
    <property type="nucleotide sequence ID" value="NC_015318.1"/>
</dbReference>
<dbReference type="STRING" id="760142.Hipma_1190"/>
<evidence type="ECO:0000313" key="3">
    <source>
        <dbReference type="Proteomes" id="UP000008139"/>
    </source>
</evidence>
<dbReference type="KEGG" id="hmr:Hipma_1190"/>
<evidence type="ECO:0000256" key="1">
    <source>
        <dbReference type="SAM" id="SignalP"/>
    </source>
</evidence>
<evidence type="ECO:0008006" key="4">
    <source>
        <dbReference type="Google" id="ProtNLM"/>
    </source>
</evidence>
<protein>
    <recommendedName>
        <fullName evidence="4">DUF302 domain-containing protein</fullName>
    </recommendedName>
</protein>
<keyword evidence="3" id="KW-1185">Reference proteome</keyword>
<gene>
    <name evidence="2" type="ordered locus">Hipma_1190</name>
</gene>
<reference evidence="3" key="2">
    <citation type="submission" date="2011-03" db="EMBL/GenBank/DDBJ databases">
        <title>The complete genome of Hippea maritima DSM 10411.</title>
        <authorList>
            <consortium name="US DOE Joint Genome Institute (JGI-PGF)"/>
            <person name="Lucas S."/>
            <person name="Copeland A."/>
            <person name="Lapidus A."/>
            <person name="Bruce D."/>
            <person name="Goodwin L."/>
            <person name="Pitluck S."/>
            <person name="Peters L."/>
            <person name="Kyrpides N."/>
            <person name="Mavromatis K."/>
            <person name="Pagani I."/>
            <person name="Ivanova N."/>
            <person name="Mikhailova N."/>
            <person name="Lu M."/>
            <person name="Detter J.C."/>
            <person name="Tapia R."/>
            <person name="Han C."/>
            <person name="Land M."/>
            <person name="Hauser L."/>
            <person name="Markowitz V."/>
            <person name="Cheng J.-F."/>
            <person name="Hugenholtz P."/>
            <person name="Woyke T."/>
            <person name="Wu D."/>
            <person name="Spring S."/>
            <person name="Schroeder M."/>
            <person name="Brambilla E."/>
            <person name="Klenk H.-P."/>
            <person name="Eisen J.A."/>
        </authorList>
    </citation>
    <scope>NUCLEOTIDE SEQUENCE [LARGE SCALE GENOMIC DNA]</scope>
    <source>
        <strain evidence="3">ATCC 700847 / DSM 10411 / MH2</strain>
    </source>
</reference>
<dbReference type="Proteomes" id="UP000008139">
    <property type="component" value="Chromosome"/>
</dbReference>
<dbReference type="HOGENOM" id="CLU_968999_0_0_7"/>
<dbReference type="eggNOG" id="COG3439">
    <property type="taxonomic scope" value="Bacteria"/>
</dbReference>
<dbReference type="InParanoid" id="F2LWW8"/>
<name>F2LWW8_HIPMA</name>
<feature type="chain" id="PRO_5003286195" description="DUF302 domain-containing protein" evidence="1">
    <location>
        <begin position="21"/>
        <end position="287"/>
    </location>
</feature>
<keyword evidence="1" id="KW-0732">Signal</keyword>
<accession>F2LWW8</accession>
<dbReference type="OrthoDB" id="5496884at2"/>
<feature type="signal peptide" evidence="1">
    <location>
        <begin position="1"/>
        <end position="20"/>
    </location>
</feature>